<keyword evidence="8" id="KW-1185">Reference proteome</keyword>
<organism evidence="7 8">
    <name type="scientific">Prymnesium parvum</name>
    <name type="common">Toxic golden alga</name>
    <dbReference type="NCBI Taxonomy" id="97485"/>
    <lineage>
        <taxon>Eukaryota</taxon>
        <taxon>Haptista</taxon>
        <taxon>Haptophyta</taxon>
        <taxon>Prymnesiophyceae</taxon>
        <taxon>Prymnesiales</taxon>
        <taxon>Prymnesiaceae</taxon>
        <taxon>Prymnesium</taxon>
    </lineage>
</organism>
<keyword evidence="3" id="KW-0378">Hydrolase</keyword>
<dbReference type="Gene3D" id="2.40.10.10">
    <property type="entry name" value="Trypsin-like serine proteases"/>
    <property type="match status" value="2"/>
</dbReference>
<dbReference type="Gene3D" id="2.30.42.10">
    <property type="match status" value="1"/>
</dbReference>
<protein>
    <recommendedName>
        <fullName evidence="6">Protease Do-like PDZ domain-containing protein</fullName>
    </recommendedName>
</protein>
<evidence type="ECO:0000256" key="5">
    <source>
        <dbReference type="SAM" id="MobiDB-lite"/>
    </source>
</evidence>
<feature type="domain" description="Protease Do-like PDZ" evidence="6">
    <location>
        <begin position="371"/>
        <end position="518"/>
    </location>
</feature>
<dbReference type="InterPro" id="IPR046449">
    <property type="entry name" value="DEGP_PDZ_sf"/>
</dbReference>
<dbReference type="PANTHER" id="PTHR45980">
    <property type="match status" value="1"/>
</dbReference>
<comment type="caution">
    <text evidence="7">The sequence shown here is derived from an EMBL/GenBank/DDBJ whole genome shotgun (WGS) entry which is preliminary data.</text>
</comment>
<dbReference type="InterPro" id="IPR009003">
    <property type="entry name" value="Peptidase_S1_PA"/>
</dbReference>
<evidence type="ECO:0000256" key="1">
    <source>
        <dbReference type="ARBA" id="ARBA00010541"/>
    </source>
</evidence>
<dbReference type="PRINTS" id="PR00834">
    <property type="entry name" value="PROTEASES2C"/>
</dbReference>
<dbReference type="GO" id="GO:0006508">
    <property type="term" value="P:proteolysis"/>
    <property type="evidence" value="ECO:0007669"/>
    <property type="project" value="UniProtKB-KW"/>
</dbReference>
<dbReference type="InterPro" id="IPR036034">
    <property type="entry name" value="PDZ_sf"/>
</dbReference>
<evidence type="ECO:0000256" key="2">
    <source>
        <dbReference type="ARBA" id="ARBA00022670"/>
    </source>
</evidence>
<proteinExistence type="inferred from homology"/>
<dbReference type="InterPro" id="IPR043504">
    <property type="entry name" value="Peptidase_S1_PA_chymotrypsin"/>
</dbReference>
<dbReference type="PANTHER" id="PTHR45980:SF9">
    <property type="entry name" value="PROTEASE DO-LIKE 10, MITOCHONDRIAL-RELATED"/>
    <property type="match status" value="1"/>
</dbReference>
<dbReference type="Pfam" id="PF17815">
    <property type="entry name" value="PDZ_3"/>
    <property type="match status" value="1"/>
</dbReference>
<keyword evidence="2" id="KW-0645">Protease</keyword>
<dbReference type="Proteomes" id="UP001515480">
    <property type="component" value="Unassembled WGS sequence"/>
</dbReference>
<evidence type="ECO:0000259" key="6">
    <source>
        <dbReference type="Pfam" id="PF17815"/>
    </source>
</evidence>
<gene>
    <name evidence="7" type="ORF">AB1Y20_020141</name>
</gene>
<dbReference type="SUPFAM" id="SSF50494">
    <property type="entry name" value="Trypsin-like serine proteases"/>
    <property type="match status" value="1"/>
</dbReference>
<feature type="region of interest" description="Disordered" evidence="5">
    <location>
        <begin position="1"/>
        <end position="32"/>
    </location>
</feature>
<dbReference type="AlphaFoldDB" id="A0AB34JWG8"/>
<dbReference type="Pfam" id="PF13365">
    <property type="entry name" value="Trypsin_2"/>
    <property type="match status" value="1"/>
</dbReference>
<evidence type="ECO:0000256" key="3">
    <source>
        <dbReference type="ARBA" id="ARBA00022801"/>
    </source>
</evidence>
<sequence>MAPPVLTCNTSRRPSGAAAAVHPHRNGSAGATPAIGHLELDAAIESMPMGSTLKIYNNSVSPSYSRPWTKCDGETCTGSGFAIDGRRILTNSHVVRCCSLLQVQRHDRPGKWVGRLLVEGVQCDLALLAVDADDFWEGLPLQTLGDAVPRLQQVVTAVGYPLGGENLSVTRGVVSRIDLLDYSFVEHAWSERLLVLQIDAAINPGNSGGPVFDHEGKVVGVAFAGLDEADNIGYVIPMPVIQLFLSRYESHGAFGQLPRLGVRLQNTENRALRRMLSLDENSRCGQLVVGVAPLMPVAELVRDGDVLMRIDDHVLADDGTVEAMHGLRLPWEFLITRRPVEHQITVELLRDGNKLSGQVRLVAEPRLVPFHHQVDASPSYVIIGGLVFVALTLPLIEEGHLEAIADAHTAGLMLAKLGNFMQLPEQQVVILSKVLESEATIGYENACIGKQLEALNGAEIRNLKDLAANLVSSRTRSEKFLHFRFQGNCRAVLETARARREDTGLLRAHDIYRWCSVDVDPHENTSLLPCTAWLCGGSPQVVD</sequence>
<dbReference type="GO" id="GO:0004252">
    <property type="term" value="F:serine-type endopeptidase activity"/>
    <property type="evidence" value="ECO:0007669"/>
    <property type="project" value="InterPro"/>
</dbReference>
<dbReference type="InterPro" id="IPR041517">
    <property type="entry name" value="DEGP_PDZ"/>
</dbReference>
<comment type="similarity">
    <text evidence="1">Belongs to the peptidase S1C family.</text>
</comment>
<evidence type="ECO:0000313" key="7">
    <source>
        <dbReference type="EMBL" id="KAL1525278.1"/>
    </source>
</evidence>
<accession>A0AB34JWG8</accession>
<dbReference type="InterPro" id="IPR001940">
    <property type="entry name" value="Peptidase_S1C"/>
</dbReference>
<evidence type="ECO:0000256" key="4">
    <source>
        <dbReference type="ARBA" id="ARBA00022825"/>
    </source>
</evidence>
<evidence type="ECO:0000313" key="8">
    <source>
        <dbReference type="Proteomes" id="UP001515480"/>
    </source>
</evidence>
<dbReference type="Gene3D" id="3.20.190.20">
    <property type="match status" value="1"/>
</dbReference>
<reference evidence="7 8" key="1">
    <citation type="journal article" date="2024" name="Science">
        <title>Giant polyketide synthase enzymes in the biosynthesis of giant marine polyether toxins.</title>
        <authorList>
            <person name="Fallon T.R."/>
            <person name="Shende V.V."/>
            <person name="Wierzbicki I.H."/>
            <person name="Pendleton A.L."/>
            <person name="Watervoot N.F."/>
            <person name="Auber R.P."/>
            <person name="Gonzalez D.J."/>
            <person name="Wisecaver J.H."/>
            <person name="Moore B.S."/>
        </authorList>
    </citation>
    <scope>NUCLEOTIDE SEQUENCE [LARGE SCALE GENOMIC DNA]</scope>
    <source>
        <strain evidence="7 8">12B1</strain>
    </source>
</reference>
<name>A0AB34JWG8_PRYPA</name>
<dbReference type="EMBL" id="JBGBPQ010000004">
    <property type="protein sequence ID" value="KAL1525278.1"/>
    <property type="molecule type" value="Genomic_DNA"/>
</dbReference>
<keyword evidence="4" id="KW-0720">Serine protease</keyword>